<keyword evidence="7" id="KW-0479">Metal-binding</keyword>
<keyword evidence="13" id="KW-0326">Glycosidase</keyword>
<dbReference type="GO" id="GO:0006284">
    <property type="term" value="P:base-excision repair"/>
    <property type="evidence" value="ECO:0007669"/>
    <property type="project" value="InterPro"/>
</dbReference>
<dbReference type="GO" id="GO:0051539">
    <property type="term" value="F:4 iron, 4 sulfur cluster binding"/>
    <property type="evidence" value="ECO:0007669"/>
    <property type="project" value="UniProtKB-KW"/>
</dbReference>
<keyword evidence="8" id="KW-0227">DNA damage</keyword>
<comment type="cofactor">
    <cofactor evidence="2">
        <name>[4Fe-4S] cluster</name>
        <dbReference type="ChEBI" id="CHEBI:49883"/>
    </cofactor>
</comment>
<keyword evidence="12" id="KW-0234">DNA repair</keyword>
<evidence type="ECO:0000256" key="11">
    <source>
        <dbReference type="ARBA" id="ARBA00023014"/>
    </source>
</evidence>
<dbReference type="Pfam" id="PF00633">
    <property type="entry name" value="HHH"/>
    <property type="match status" value="1"/>
</dbReference>
<dbReference type="FunFam" id="1.10.340.30:FF:000003">
    <property type="entry name" value="A/G-specific adenine glycosylase"/>
    <property type="match status" value="1"/>
</dbReference>
<dbReference type="InterPro" id="IPR003265">
    <property type="entry name" value="HhH-GPD_domain"/>
</dbReference>
<keyword evidence="10" id="KW-0408">Iron</keyword>
<keyword evidence="9" id="KW-0378">Hydrolase</keyword>
<dbReference type="InterPro" id="IPR004036">
    <property type="entry name" value="Endonuclease-III-like_CS2"/>
</dbReference>
<keyword evidence="16" id="KW-1185">Reference proteome</keyword>
<name>A0A383S717_9ACTN</name>
<dbReference type="GO" id="GO:0046872">
    <property type="term" value="F:metal ion binding"/>
    <property type="evidence" value="ECO:0007669"/>
    <property type="project" value="UniProtKB-KW"/>
</dbReference>
<dbReference type="GO" id="GO:0035485">
    <property type="term" value="F:adenine/guanine mispair binding"/>
    <property type="evidence" value="ECO:0007669"/>
    <property type="project" value="TreeGrafter"/>
</dbReference>
<evidence type="ECO:0000313" key="15">
    <source>
        <dbReference type="EMBL" id="SYZ33204.1"/>
    </source>
</evidence>
<dbReference type="Pfam" id="PF00730">
    <property type="entry name" value="HhH-GPD"/>
    <property type="match status" value="1"/>
</dbReference>
<feature type="domain" description="HhH-GPD" evidence="14">
    <location>
        <begin position="51"/>
        <end position="203"/>
    </location>
</feature>
<evidence type="ECO:0000256" key="8">
    <source>
        <dbReference type="ARBA" id="ARBA00022763"/>
    </source>
</evidence>
<comment type="similarity">
    <text evidence="3">Belongs to the Nth/MutY family.</text>
</comment>
<gene>
    <name evidence="15" type="ORF">PROPAUS_1121</name>
</gene>
<dbReference type="SUPFAM" id="SSF48150">
    <property type="entry name" value="DNA-glycosylase"/>
    <property type="match status" value="1"/>
</dbReference>
<reference evidence="16" key="1">
    <citation type="submission" date="2018-08" db="EMBL/GenBank/DDBJ databases">
        <authorList>
            <person name="Hornung B."/>
        </authorList>
    </citation>
    <scope>NUCLEOTIDE SEQUENCE [LARGE SCALE GENOMIC DNA]</scope>
</reference>
<dbReference type="RefSeq" id="WP_119161566.1">
    <property type="nucleotide sequence ID" value="NZ_LR134442.1"/>
</dbReference>
<evidence type="ECO:0000259" key="14">
    <source>
        <dbReference type="SMART" id="SM00478"/>
    </source>
</evidence>
<protein>
    <recommendedName>
        <fullName evidence="5">Adenine DNA glycosylase</fullName>
        <ecNumber evidence="4">3.2.2.31</ecNumber>
    </recommendedName>
</protein>
<dbReference type="GO" id="GO:0000701">
    <property type="term" value="F:purine-specific mismatch base pair DNA N-glycosylase activity"/>
    <property type="evidence" value="ECO:0007669"/>
    <property type="project" value="UniProtKB-EC"/>
</dbReference>
<evidence type="ECO:0000256" key="6">
    <source>
        <dbReference type="ARBA" id="ARBA00022485"/>
    </source>
</evidence>
<dbReference type="AlphaFoldDB" id="A0A383S717"/>
<evidence type="ECO:0000256" key="7">
    <source>
        <dbReference type="ARBA" id="ARBA00022723"/>
    </source>
</evidence>
<dbReference type="EMBL" id="UNQJ01000006">
    <property type="protein sequence ID" value="SYZ33204.1"/>
    <property type="molecule type" value="Genomic_DNA"/>
</dbReference>
<dbReference type="PANTHER" id="PTHR42944:SF1">
    <property type="entry name" value="ADENINE DNA GLYCOSYLASE"/>
    <property type="match status" value="1"/>
</dbReference>
<comment type="catalytic activity">
    <reaction evidence="1">
        <text>Hydrolyzes free adenine bases from 7,8-dihydro-8-oxoguanine:adenine mismatched double-stranded DNA, leaving an apurinic site.</text>
        <dbReference type="EC" id="3.2.2.31"/>
    </reaction>
</comment>
<keyword evidence="6" id="KW-0004">4Fe-4S</keyword>
<evidence type="ECO:0000256" key="12">
    <source>
        <dbReference type="ARBA" id="ARBA00023204"/>
    </source>
</evidence>
<proteinExistence type="inferred from homology"/>
<evidence type="ECO:0000256" key="2">
    <source>
        <dbReference type="ARBA" id="ARBA00001966"/>
    </source>
</evidence>
<dbReference type="Proteomes" id="UP000263928">
    <property type="component" value="Unassembled WGS sequence"/>
</dbReference>
<dbReference type="CDD" id="cd00056">
    <property type="entry name" value="ENDO3c"/>
    <property type="match status" value="1"/>
</dbReference>
<accession>A0A383S717</accession>
<evidence type="ECO:0000256" key="13">
    <source>
        <dbReference type="ARBA" id="ARBA00023295"/>
    </source>
</evidence>
<dbReference type="InterPro" id="IPR011257">
    <property type="entry name" value="DNA_glycosylase"/>
</dbReference>
<dbReference type="InterPro" id="IPR000445">
    <property type="entry name" value="HhH_motif"/>
</dbReference>
<dbReference type="GO" id="GO:0006298">
    <property type="term" value="P:mismatch repair"/>
    <property type="evidence" value="ECO:0007669"/>
    <property type="project" value="TreeGrafter"/>
</dbReference>
<dbReference type="Gene3D" id="1.10.340.30">
    <property type="entry name" value="Hypothetical protein, domain 2"/>
    <property type="match status" value="1"/>
</dbReference>
<evidence type="ECO:0000256" key="10">
    <source>
        <dbReference type="ARBA" id="ARBA00023004"/>
    </source>
</evidence>
<organism evidence="15 16">
    <name type="scientific">Propionibacterium australiense</name>
    <dbReference type="NCBI Taxonomy" id="119981"/>
    <lineage>
        <taxon>Bacteria</taxon>
        <taxon>Bacillati</taxon>
        <taxon>Actinomycetota</taxon>
        <taxon>Actinomycetes</taxon>
        <taxon>Propionibacteriales</taxon>
        <taxon>Propionibacteriaceae</taxon>
        <taxon>Propionibacterium</taxon>
    </lineage>
</organism>
<evidence type="ECO:0000256" key="4">
    <source>
        <dbReference type="ARBA" id="ARBA00012045"/>
    </source>
</evidence>
<evidence type="ECO:0000256" key="5">
    <source>
        <dbReference type="ARBA" id="ARBA00022023"/>
    </source>
</evidence>
<dbReference type="GO" id="GO:0034039">
    <property type="term" value="F:8-oxo-7,8-dihydroguanine DNA N-glycosylase activity"/>
    <property type="evidence" value="ECO:0007669"/>
    <property type="project" value="TreeGrafter"/>
</dbReference>
<dbReference type="PANTHER" id="PTHR42944">
    <property type="entry name" value="ADENINE DNA GLYCOSYLASE"/>
    <property type="match status" value="1"/>
</dbReference>
<dbReference type="GO" id="GO:0032357">
    <property type="term" value="F:oxidized purine DNA binding"/>
    <property type="evidence" value="ECO:0007669"/>
    <property type="project" value="TreeGrafter"/>
</dbReference>
<dbReference type="PROSITE" id="PS01155">
    <property type="entry name" value="ENDONUCLEASE_III_2"/>
    <property type="match status" value="1"/>
</dbReference>
<evidence type="ECO:0000256" key="1">
    <source>
        <dbReference type="ARBA" id="ARBA00000843"/>
    </source>
</evidence>
<keyword evidence="11" id="KW-0411">Iron-sulfur</keyword>
<evidence type="ECO:0000313" key="16">
    <source>
        <dbReference type="Proteomes" id="UP000263928"/>
    </source>
</evidence>
<dbReference type="InterPro" id="IPR044298">
    <property type="entry name" value="MIG/MutY"/>
</dbReference>
<dbReference type="SMART" id="SM00478">
    <property type="entry name" value="ENDO3c"/>
    <property type="match status" value="1"/>
</dbReference>
<dbReference type="InterPro" id="IPR023170">
    <property type="entry name" value="HhH_base_excis_C"/>
</dbReference>
<sequence>MPTAKTPAAPGPAERARIIEAVTRWFATAARPLPWREPSVSPWAVMVSEFMAQQTPVARVIGPWHAWLRRWPEPAALAADPASEAVAAWGRLGYPRRALRLHGAATAIVARHGGQVPAEPDQLRALPGVGEYTAAAIASFAFGARAVVLDTNVRRVLARIDLGRQYPANATTAAERRLAAQWLPEDAATAARWAAASMELGALVCTASGPDCAHCPVAGHCRWLAAGRPAHEGPARRRQAYAGTDRQARGRLLDQLRSNRAGVQTEVLLGCWEADRAQARRALDGLLADGLAHRRGELIVL</sequence>
<evidence type="ECO:0000256" key="9">
    <source>
        <dbReference type="ARBA" id="ARBA00022801"/>
    </source>
</evidence>
<evidence type="ECO:0000256" key="3">
    <source>
        <dbReference type="ARBA" id="ARBA00008343"/>
    </source>
</evidence>
<dbReference type="EC" id="3.2.2.31" evidence="4"/>
<dbReference type="Gene3D" id="1.10.1670.10">
    <property type="entry name" value="Helix-hairpin-Helix base-excision DNA repair enzymes (C-terminal)"/>
    <property type="match status" value="1"/>
</dbReference>